<evidence type="ECO:0000256" key="3">
    <source>
        <dbReference type="ARBA" id="ARBA00038335"/>
    </source>
</evidence>
<evidence type="ECO:0000256" key="1">
    <source>
        <dbReference type="ARBA" id="ARBA00004123"/>
    </source>
</evidence>
<protein>
    <recommendedName>
        <fullName evidence="6">Small-subunit processome Utp12 domain-containing protein</fullName>
    </recommendedName>
</protein>
<feature type="compositionally biased region" description="Acidic residues" evidence="5">
    <location>
        <begin position="621"/>
        <end position="630"/>
    </location>
</feature>
<dbReference type="Pfam" id="PF04003">
    <property type="entry name" value="Utp12"/>
    <property type="match status" value="1"/>
</dbReference>
<dbReference type="InterPro" id="IPR001680">
    <property type="entry name" value="WD40_rpt"/>
</dbReference>
<dbReference type="PROSITE" id="PS50082">
    <property type="entry name" value="WD_REPEATS_2"/>
    <property type="match status" value="1"/>
</dbReference>
<evidence type="ECO:0000256" key="5">
    <source>
        <dbReference type="SAM" id="MobiDB-lite"/>
    </source>
</evidence>
<evidence type="ECO:0000313" key="7">
    <source>
        <dbReference type="EnsemblMetazoa" id="AMIN008666-PA"/>
    </source>
</evidence>
<dbReference type="AlphaFoldDB" id="A0A182WE70"/>
<dbReference type="InterPro" id="IPR052414">
    <property type="entry name" value="U3_snoRNA-assoc_WDR"/>
</dbReference>
<dbReference type="PANTHER" id="PTHR44267">
    <property type="entry name" value="WD REPEAT-CONTAINING PROTEIN 43"/>
    <property type="match status" value="1"/>
</dbReference>
<feature type="compositionally biased region" description="Acidic residues" evidence="5">
    <location>
        <begin position="587"/>
        <end position="598"/>
    </location>
</feature>
<dbReference type="InterPro" id="IPR007148">
    <property type="entry name" value="SSU_processome_Utp12"/>
</dbReference>
<organism evidence="7 8">
    <name type="scientific">Anopheles minimus</name>
    <dbReference type="NCBI Taxonomy" id="112268"/>
    <lineage>
        <taxon>Eukaryota</taxon>
        <taxon>Metazoa</taxon>
        <taxon>Ecdysozoa</taxon>
        <taxon>Arthropoda</taxon>
        <taxon>Hexapoda</taxon>
        <taxon>Insecta</taxon>
        <taxon>Pterygota</taxon>
        <taxon>Neoptera</taxon>
        <taxon>Endopterygota</taxon>
        <taxon>Diptera</taxon>
        <taxon>Nematocera</taxon>
        <taxon>Culicoidea</taxon>
        <taxon>Culicidae</taxon>
        <taxon>Anophelinae</taxon>
        <taxon>Anopheles</taxon>
    </lineage>
</organism>
<keyword evidence="8" id="KW-1185">Reference proteome</keyword>
<sequence>MLSVSREFSPCGKYCAYIAQNGKFVVHDVETSTIHQVYTPNMHLNVPCTSFAWIQIGDAEMKVKKKSKKARASLVNNGANVQLLVAFGTSKGGVAFYNLATATIDRTCKGDGHTAPITAIYFNANYNPDALYTAGADGNVIEWSISQCSQQKVHHIGVEKLTCVLAHSGSILTGAKQLKLWNTEEGALERTLTGHTSNTQLLQLIASDADNIYVLSGSVNDRNLSLWSLNNEAGNSPVAAFALDDVPEYISPKMVDSKLHLTAVSRTGVAHYFVRDMGKLSVKKPYRASHTFEIAMDTVSSKKQAVDRLPVFIATVQYAAQQEQILLGYGSEWNMRFEHVAIEEDVKMNVLIREPLKLLEGKTKEGDLKSKTPTVDTANVEYVNAANATRKTVKEVEIPMEVRLENLSTPKTSSKNMIRLLIQGLHSRDANLLRNVFAVDDSEMIQQTLGRLPPQYVSPLLNELSHKMQMKTMHVKTAVCWLKHLIHIHASQLMALGSTNLLTNFSTCLGIIEYRVEHLNSLSKYVLRLRGRLGLLIDQIDRSKNQAANLDDRANMNVLVYQEGDDSDADSMLEKDDADLQGSSNEEMYDEDDNEAEEAGYANGTASSAEQRRNGYSGKDSDEESMEVSD</sequence>
<evidence type="ECO:0000313" key="8">
    <source>
        <dbReference type="Proteomes" id="UP000075920"/>
    </source>
</evidence>
<feature type="region of interest" description="Disordered" evidence="5">
    <location>
        <begin position="566"/>
        <end position="630"/>
    </location>
</feature>
<dbReference type="GO" id="GO:0005730">
    <property type="term" value="C:nucleolus"/>
    <property type="evidence" value="ECO:0007669"/>
    <property type="project" value="TreeGrafter"/>
</dbReference>
<proteinExistence type="inferred from homology"/>
<keyword evidence="2" id="KW-0539">Nucleus</keyword>
<dbReference type="InterPro" id="IPR015943">
    <property type="entry name" value="WD40/YVTN_repeat-like_dom_sf"/>
</dbReference>
<dbReference type="InterPro" id="IPR036322">
    <property type="entry name" value="WD40_repeat_dom_sf"/>
</dbReference>
<comment type="similarity">
    <text evidence="3">Belongs to the UTP5 family.</text>
</comment>
<dbReference type="VEuPathDB" id="VectorBase:AMIN008666"/>
<dbReference type="SUPFAM" id="SSF50978">
    <property type="entry name" value="WD40 repeat-like"/>
    <property type="match status" value="1"/>
</dbReference>
<dbReference type="SMART" id="SM00320">
    <property type="entry name" value="WD40"/>
    <property type="match status" value="2"/>
</dbReference>
<keyword evidence="4" id="KW-0853">WD repeat</keyword>
<comment type="subcellular location">
    <subcellularLocation>
        <location evidence="1">Nucleus</location>
    </subcellularLocation>
</comment>
<dbReference type="EnsemblMetazoa" id="AMIN008666-RA">
    <property type="protein sequence ID" value="AMIN008666-PA"/>
    <property type="gene ID" value="AMIN008666"/>
</dbReference>
<reference evidence="7" key="2">
    <citation type="submission" date="2020-05" db="UniProtKB">
        <authorList>
            <consortium name="EnsemblMetazoa"/>
        </authorList>
    </citation>
    <scope>IDENTIFICATION</scope>
    <source>
        <strain evidence="7">MINIMUS1</strain>
    </source>
</reference>
<feature type="compositionally biased region" description="Acidic residues" evidence="5">
    <location>
        <begin position="566"/>
        <end position="579"/>
    </location>
</feature>
<reference evidence="8" key="1">
    <citation type="submission" date="2013-03" db="EMBL/GenBank/DDBJ databases">
        <title>The Genome Sequence of Anopheles minimus MINIMUS1.</title>
        <authorList>
            <consortium name="The Broad Institute Genomics Platform"/>
            <person name="Neafsey D.E."/>
            <person name="Walton C."/>
            <person name="Walker B."/>
            <person name="Young S.K."/>
            <person name="Zeng Q."/>
            <person name="Gargeya S."/>
            <person name="Fitzgerald M."/>
            <person name="Haas B."/>
            <person name="Abouelleil A."/>
            <person name="Allen A.W."/>
            <person name="Alvarado L."/>
            <person name="Arachchi H.M."/>
            <person name="Berlin A.M."/>
            <person name="Chapman S.B."/>
            <person name="Gainer-Dewar J."/>
            <person name="Goldberg J."/>
            <person name="Griggs A."/>
            <person name="Gujja S."/>
            <person name="Hansen M."/>
            <person name="Howarth C."/>
            <person name="Imamovic A."/>
            <person name="Ireland A."/>
            <person name="Larimer J."/>
            <person name="McCowan C."/>
            <person name="Murphy C."/>
            <person name="Pearson M."/>
            <person name="Poon T.W."/>
            <person name="Priest M."/>
            <person name="Roberts A."/>
            <person name="Saif S."/>
            <person name="Shea T."/>
            <person name="Sisk P."/>
            <person name="Sykes S."/>
            <person name="Wortman J."/>
            <person name="Nusbaum C."/>
            <person name="Birren B."/>
        </authorList>
    </citation>
    <scope>NUCLEOTIDE SEQUENCE [LARGE SCALE GENOMIC DNA]</scope>
    <source>
        <strain evidence="8">MINIMUS1</strain>
    </source>
</reference>
<accession>A0A182WE70</accession>
<feature type="repeat" description="WD" evidence="4">
    <location>
        <begin position="110"/>
        <end position="153"/>
    </location>
</feature>
<dbReference type="STRING" id="112268.A0A182WE70"/>
<evidence type="ECO:0000256" key="2">
    <source>
        <dbReference type="ARBA" id="ARBA00023242"/>
    </source>
</evidence>
<feature type="domain" description="Small-subunit processome Utp12" evidence="6">
    <location>
        <begin position="429"/>
        <end position="525"/>
    </location>
</feature>
<dbReference type="PANTHER" id="PTHR44267:SF1">
    <property type="entry name" value="WD REPEAT-CONTAINING PROTEIN 43"/>
    <property type="match status" value="1"/>
</dbReference>
<dbReference type="GO" id="GO:0000462">
    <property type="term" value="P:maturation of SSU-rRNA from tricistronic rRNA transcript (SSU-rRNA, 5.8S rRNA, LSU-rRNA)"/>
    <property type="evidence" value="ECO:0007669"/>
    <property type="project" value="TreeGrafter"/>
</dbReference>
<name>A0A182WE70_9DIPT</name>
<dbReference type="Gene3D" id="2.130.10.10">
    <property type="entry name" value="YVTN repeat-like/Quinoprotein amine dehydrogenase"/>
    <property type="match status" value="1"/>
</dbReference>
<evidence type="ECO:0000259" key="6">
    <source>
        <dbReference type="Pfam" id="PF04003"/>
    </source>
</evidence>
<dbReference type="Proteomes" id="UP000075920">
    <property type="component" value="Unassembled WGS sequence"/>
</dbReference>
<evidence type="ECO:0000256" key="4">
    <source>
        <dbReference type="PROSITE-ProRule" id="PRU00221"/>
    </source>
</evidence>